<proteinExistence type="inferred from homology"/>
<reference evidence="15" key="1">
    <citation type="submission" date="2016-10" db="EMBL/GenBank/DDBJ databases">
        <authorList>
            <person name="Varghese N."/>
            <person name="Submissions S."/>
        </authorList>
    </citation>
    <scope>NUCLEOTIDE SEQUENCE [LARGE SCALE GENOMIC DNA]</scope>
    <source>
        <strain evidence="15">S1b</strain>
    </source>
</reference>
<feature type="binding site" evidence="9">
    <location>
        <begin position="328"/>
        <end position="333"/>
    </location>
    <ligand>
        <name>ATP</name>
        <dbReference type="ChEBI" id="CHEBI:30616"/>
    </ligand>
</feature>
<comment type="caution">
    <text evidence="9">Lacks conserved residue(s) required for the propagation of feature annotation.</text>
</comment>
<dbReference type="GO" id="GO:0016787">
    <property type="term" value="F:hydrolase activity"/>
    <property type="evidence" value="ECO:0007669"/>
    <property type="project" value="UniProtKB-KW"/>
</dbReference>
<dbReference type="CDD" id="cd01128">
    <property type="entry name" value="rho_factor_C"/>
    <property type="match status" value="1"/>
</dbReference>
<dbReference type="Pfam" id="PF00006">
    <property type="entry name" value="ATP-synt_ab"/>
    <property type="match status" value="1"/>
</dbReference>
<evidence type="ECO:0000256" key="5">
    <source>
        <dbReference type="ARBA" id="ARBA00022840"/>
    </source>
</evidence>
<feature type="region of interest" description="Disordered" evidence="12">
    <location>
        <begin position="39"/>
        <end position="186"/>
    </location>
</feature>
<evidence type="ECO:0000256" key="2">
    <source>
        <dbReference type="ARBA" id="ARBA00022741"/>
    </source>
</evidence>
<comment type="subunit">
    <text evidence="9">Homohexamer. The homohexamer assembles into an open ring structure.</text>
</comment>
<dbReference type="SMART" id="SM00357">
    <property type="entry name" value="CSP"/>
    <property type="match status" value="1"/>
</dbReference>
<evidence type="ECO:0000256" key="12">
    <source>
        <dbReference type="SAM" id="MobiDB-lite"/>
    </source>
</evidence>
<keyword evidence="4 9" id="KW-0347">Helicase</keyword>
<comment type="similarity">
    <text evidence="9 11">Belongs to the Rho family.</text>
</comment>
<evidence type="ECO:0000259" key="13">
    <source>
        <dbReference type="PROSITE" id="PS51856"/>
    </source>
</evidence>
<dbReference type="InterPro" id="IPR027417">
    <property type="entry name" value="P-loop_NTPase"/>
</dbReference>
<feature type="binding site" evidence="9">
    <location>
        <position position="359"/>
    </location>
    <ligand>
        <name>ATP</name>
        <dbReference type="ChEBI" id="CHEBI:30616"/>
    </ligand>
</feature>
<dbReference type="PROSITE" id="PS51856">
    <property type="entry name" value="RHO_RNA_BD"/>
    <property type="match status" value="1"/>
</dbReference>
<feature type="binding site" evidence="9">
    <location>
        <begin position="316"/>
        <end position="321"/>
    </location>
    <ligand>
        <name>ATP</name>
        <dbReference type="ChEBI" id="CHEBI:30616"/>
    </ligand>
</feature>
<feature type="compositionally biased region" description="Basic and acidic residues" evidence="12">
    <location>
        <begin position="140"/>
        <end position="159"/>
    </location>
</feature>
<evidence type="ECO:0000256" key="1">
    <source>
        <dbReference type="ARBA" id="ARBA00022472"/>
    </source>
</evidence>
<dbReference type="NCBIfam" id="NF006886">
    <property type="entry name" value="PRK09376.1"/>
    <property type="match status" value="1"/>
</dbReference>
<dbReference type="SUPFAM" id="SSF50249">
    <property type="entry name" value="Nucleic acid-binding proteins"/>
    <property type="match status" value="1"/>
</dbReference>
<dbReference type="GO" id="GO:0003723">
    <property type="term" value="F:RNA binding"/>
    <property type="evidence" value="ECO:0007669"/>
    <property type="project" value="UniProtKB-UniRule"/>
</dbReference>
<feature type="compositionally biased region" description="Basic and acidic residues" evidence="12">
    <location>
        <begin position="82"/>
        <end position="110"/>
    </location>
</feature>
<dbReference type="InterPro" id="IPR011129">
    <property type="entry name" value="CSD"/>
</dbReference>
<dbReference type="NCBIfam" id="TIGR00767">
    <property type="entry name" value="rho"/>
    <property type="match status" value="1"/>
</dbReference>
<dbReference type="RefSeq" id="WP_022747629.1">
    <property type="nucleotide sequence ID" value="NZ_FOGW01000008.1"/>
</dbReference>
<evidence type="ECO:0000256" key="8">
    <source>
        <dbReference type="ARBA" id="ARBA00023163"/>
    </source>
</evidence>
<dbReference type="PANTHER" id="PTHR46425:SF1">
    <property type="entry name" value="TRANSCRIPTION TERMINATION FACTOR RHO"/>
    <property type="match status" value="1"/>
</dbReference>
<evidence type="ECO:0000313" key="15">
    <source>
        <dbReference type="Proteomes" id="UP000182471"/>
    </source>
</evidence>
<evidence type="ECO:0000313" key="14">
    <source>
        <dbReference type="EMBL" id="SER72335.1"/>
    </source>
</evidence>
<feature type="compositionally biased region" description="Basic and acidic residues" evidence="12">
    <location>
        <begin position="171"/>
        <end position="186"/>
    </location>
</feature>
<evidence type="ECO:0000256" key="7">
    <source>
        <dbReference type="ARBA" id="ARBA00023015"/>
    </source>
</evidence>
<dbReference type="SMART" id="SM00959">
    <property type="entry name" value="Rho_N"/>
    <property type="match status" value="1"/>
</dbReference>
<dbReference type="InterPro" id="IPR011112">
    <property type="entry name" value="Rho-like_N"/>
</dbReference>
<keyword evidence="5 9" id="KW-0067">ATP-binding</keyword>
<feature type="compositionally biased region" description="Polar residues" evidence="12">
    <location>
        <begin position="112"/>
        <end position="139"/>
    </location>
</feature>
<dbReference type="InterPro" id="IPR003593">
    <property type="entry name" value="AAA+_ATPase"/>
</dbReference>
<evidence type="ECO:0000256" key="3">
    <source>
        <dbReference type="ARBA" id="ARBA00022801"/>
    </source>
</evidence>
<dbReference type="InterPro" id="IPR000194">
    <property type="entry name" value="ATPase_F1/V1/A1_a/bsu_nucl-bd"/>
</dbReference>
<feature type="domain" description="Rho RNA-BD" evidence="13">
    <location>
        <begin position="200"/>
        <end position="273"/>
    </location>
</feature>
<organism evidence="14 15">
    <name type="scientific">Lachnobacterium bovis</name>
    <dbReference type="NCBI Taxonomy" id="140626"/>
    <lineage>
        <taxon>Bacteria</taxon>
        <taxon>Bacillati</taxon>
        <taxon>Bacillota</taxon>
        <taxon>Clostridia</taxon>
        <taxon>Lachnospirales</taxon>
        <taxon>Lachnospiraceae</taxon>
        <taxon>Lachnobacterium</taxon>
    </lineage>
</organism>
<dbReference type="GO" id="GO:0008186">
    <property type="term" value="F:ATP-dependent activity, acting on RNA"/>
    <property type="evidence" value="ECO:0007669"/>
    <property type="project" value="UniProtKB-UniRule"/>
</dbReference>
<dbReference type="Gene3D" id="2.40.50.140">
    <property type="entry name" value="Nucleic acid-binding proteins"/>
    <property type="match status" value="1"/>
</dbReference>
<evidence type="ECO:0000256" key="11">
    <source>
        <dbReference type="PROSITE-ProRule" id="PRU01203"/>
    </source>
</evidence>
<keyword evidence="3 9" id="KW-0378">Hydrolase</keyword>
<dbReference type="InterPro" id="IPR041703">
    <property type="entry name" value="Rho_factor_ATP-bd"/>
</dbReference>
<dbReference type="GO" id="GO:0004386">
    <property type="term" value="F:helicase activity"/>
    <property type="evidence" value="ECO:0007669"/>
    <property type="project" value="UniProtKB-UniRule"/>
</dbReference>
<keyword evidence="8 9" id="KW-0804">Transcription</keyword>
<dbReference type="PANTHER" id="PTHR46425">
    <property type="entry name" value="TRANSCRIPTION TERMINATION FACTOR RHO"/>
    <property type="match status" value="1"/>
</dbReference>
<dbReference type="Pfam" id="PF07498">
    <property type="entry name" value="Rho_N"/>
    <property type="match status" value="1"/>
</dbReference>
<gene>
    <name evidence="9" type="primary">rho</name>
    <name evidence="14" type="ORF">SAMN02910429_00894</name>
</gene>
<dbReference type="GO" id="GO:0005524">
    <property type="term" value="F:ATP binding"/>
    <property type="evidence" value="ECO:0007669"/>
    <property type="project" value="UniProtKB-UniRule"/>
</dbReference>
<dbReference type="InterPro" id="IPR004665">
    <property type="entry name" value="Term_rho"/>
</dbReference>
<name>A0A1H9RIH3_9FIRM</name>
<dbReference type="CDD" id="cd04459">
    <property type="entry name" value="Rho_CSD"/>
    <property type="match status" value="1"/>
</dbReference>
<comment type="function">
    <text evidence="9">Facilitates transcription termination by a mechanism that involves Rho binding to the nascent RNA, activation of Rho's RNA-dependent ATPase activity, and release of the mRNA from the DNA template.</text>
</comment>
<dbReference type="EMBL" id="FOGW01000008">
    <property type="protein sequence ID" value="SER72335.1"/>
    <property type="molecule type" value="Genomic_DNA"/>
</dbReference>
<dbReference type="GO" id="GO:0006353">
    <property type="term" value="P:DNA-templated transcription termination"/>
    <property type="evidence" value="ECO:0007669"/>
    <property type="project" value="UniProtKB-UniRule"/>
</dbReference>
<dbReference type="Gene3D" id="3.40.50.300">
    <property type="entry name" value="P-loop containing nucleotide triphosphate hydrolases"/>
    <property type="match status" value="1"/>
</dbReference>
<dbReference type="OrthoDB" id="9805197at2"/>
<keyword evidence="7 9" id="KW-0805">Transcription regulation</keyword>
<dbReference type="InterPro" id="IPR012340">
    <property type="entry name" value="NA-bd_OB-fold"/>
</dbReference>
<keyword evidence="1 9" id="KW-0806">Transcription termination</keyword>
<dbReference type="InterPro" id="IPR011113">
    <property type="entry name" value="Rho_RNA-bd"/>
</dbReference>
<dbReference type="AlphaFoldDB" id="A0A1H9RIH3"/>
<evidence type="ECO:0000256" key="4">
    <source>
        <dbReference type="ARBA" id="ARBA00022806"/>
    </source>
</evidence>
<dbReference type="Proteomes" id="UP000182471">
    <property type="component" value="Unassembled WGS sequence"/>
</dbReference>
<feature type="compositionally biased region" description="Polar residues" evidence="12">
    <location>
        <begin position="44"/>
        <end position="81"/>
    </location>
</feature>
<evidence type="ECO:0000256" key="10">
    <source>
        <dbReference type="NCBIfam" id="TIGR00767"/>
    </source>
</evidence>
<sequence length="571" mass="64680">MREKYETLSLSSLKEIAKARKIRGFSTLKKGELIERLVEEDAKSSTSNQNNKETRNMSSYSSYSNQTNDIRSSYSASNNYNKEYKTDNYRNDNYRELNSRNDYRKNDRTVEINYSDNGSNGYSRDNNGGYQNRYASYKNNIDERRFSDDNQYEVKKNNDRMTQYRNSRNNDYSDNRKYAKNSHPDDIASIREENADLDSGYTANGILEVMPDGFGFIRSANYLPGDEDVYVAPSQIRRFNLKTGDIVCGNTRIKTQGEKFSALLYVTSVNGYPPSAAIGRPNFEDLIPVFPDERIHLEKPGCSLAMRVVDLISPIGKGQRGMIVSPPKAGKTTLLKDIAKSVTANNPDMHLIILLIDERPEEVTDIKESIVGENVEVIYSTFDELPEHHKRVSEMVLERAKRLVEHNRDVMILLDSITRLTRAYNLTVSPSGRTLSGGLDPAALHMPKKFFGAARNIREGGSLTVLATALVDTGSRMDDVVFEEFKGTGNMEVVLDRKLSEKRIFPAIDISKSSTRREDLLLDSDEYKAVEEMRKGLRGMKADDAAEMILNLFSRTDDNAEVVAKAKTIKF</sequence>
<keyword evidence="6 9" id="KW-0694">RNA-binding</keyword>
<dbReference type="HAMAP" id="MF_01884">
    <property type="entry name" value="Rho"/>
    <property type="match status" value="1"/>
</dbReference>
<accession>A0A1H9RIH3</accession>
<protein>
    <recommendedName>
        <fullName evidence="9 10">Transcription termination factor Rho</fullName>
        <ecNumber evidence="9 10">3.6.4.-</ecNumber>
    </recommendedName>
    <alternativeName>
        <fullName evidence="9">ATP-dependent helicase Rho</fullName>
    </alternativeName>
</protein>
<dbReference type="Pfam" id="PF07497">
    <property type="entry name" value="Rho_RNA_bind"/>
    <property type="match status" value="1"/>
</dbReference>
<keyword evidence="15" id="KW-1185">Reference proteome</keyword>
<dbReference type="SUPFAM" id="SSF52540">
    <property type="entry name" value="P-loop containing nucleoside triphosphate hydrolases"/>
    <property type="match status" value="1"/>
</dbReference>
<dbReference type="SMART" id="SM00382">
    <property type="entry name" value="AAA"/>
    <property type="match status" value="1"/>
</dbReference>
<dbReference type="EC" id="3.6.4.-" evidence="9 10"/>
<evidence type="ECO:0000256" key="9">
    <source>
        <dbReference type="HAMAP-Rule" id="MF_01884"/>
    </source>
</evidence>
<evidence type="ECO:0000256" key="6">
    <source>
        <dbReference type="ARBA" id="ARBA00022884"/>
    </source>
</evidence>
<keyword evidence="2 9" id="KW-0547">Nucleotide-binding</keyword>